<dbReference type="Pfam" id="PF12796">
    <property type="entry name" value="Ank_2"/>
    <property type="match status" value="1"/>
</dbReference>
<feature type="transmembrane region" description="Helical" evidence="3">
    <location>
        <begin position="140"/>
        <end position="162"/>
    </location>
</feature>
<accession>A0A382NHH6</accession>
<dbReference type="Gene3D" id="1.25.40.20">
    <property type="entry name" value="Ankyrin repeat-containing domain"/>
    <property type="match status" value="1"/>
</dbReference>
<dbReference type="PROSITE" id="PS50297">
    <property type="entry name" value="ANK_REP_REGION"/>
    <property type="match status" value="1"/>
</dbReference>
<dbReference type="PROSITE" id="PS50088">
    <property type="entry name" value="ANK_REPEAT"/>
    <property type="match status" value="1"/>
</dbReference>
<proteinExistence type="predicted"/>
<dbReference type="PANTHER" id="PTHR24188:SF29">
    <property type="entry name" value="GH09064P"/>
    <property type="match status" value="1"/>
</dbReference>
<dbReference type="AlphaFoldDB" id="A0A382NHH6"/>
<dbReference type="InterPro" id="IPR036770">
    <property type="entry name" value="Ankyrin_rpt-contain_sf"/>
</dbReference>
<gene>
    <name evidence="4" type="ORF">METZ01_LOCUS312619</name>
</gene>
<feature type="non-terminal residue" evidence="4">
    <location>
        <position position="201"/>
    </location>
</feature>
<sequence length="201" mass="22010">MKYLAKTVIVGLFCAATIAAQEPDTKPTSPTGDIWTAAGKGNLTALQQHIDAGVDIDDRDEEHESTPLHHAAYYGQVETVKWLVEKGADKNARNDDKSTPLDAAYGRMKSDEFDSDARKAKREVGEYLASIGAEKKEDPWFWILCSLSCPALFVFGILYAVFTKPKPEEIPTPSKPIMVTTSPQIAGKKVVRTIGLVRGNT</sequence>
<evidence type="ECO:0000313" key="4">
    <source>
        <dbReference type="EMBL" id="SVC59765.1"/>
    </source>
</evidence>
<organism evidence="4">
    <name type="scientific">marine metagenome</name>
    <dbReference type="NCBI Taxonomy" id="408172"/>
    <lineage>
        <taxon>unclassified sequences</taxon>
        <taxon>metagenomes</taxon>
        <taxon>ecological metagenomes</taxon>
    </lineage>
</organism>
<dbReference type="SUPFAM" id="SSF48403">
    <property type="entry name" value="Ankyrin repeat"/>
    <property type="match status" value="1"/>
</dbReference>
<dbReference type="PANTHER" id="PTHR24188">
    <property type="entry name" value="ANKYRIN REPEAT PROTEIN"/>
    <property type="match status" value="1"/>
</dbReference>
<reference evidence="4" key="1">
    <citation type="submission" date="2018-05" db="EMBL/GenBank/DDBJ databases">
        <authorList>
            <person name="Lanie J.A."/>
            <person name="Ng W.-L."/>
            <person name="Kazmierczak K.M."/>
            <person name="Andrzejewski T.M."/>
            <person name="Davidsen T.M."/>
            <person name="Wayne K.J."/>
            <person name="Tettelin H."/>
            <person name="Glass J.I."/>
            <person name="Rusch D."/>
            <person name="Podicherti R."/>
            <person name="Tsui H.-C.T."/>
            <person name="Winkler M.E."/>
        </authorList>
    </citation>
    <scope>NUCLEOTIDE SEQUENCE</scope>
</reference>
<keyword evidence="3" id="KW-0812">Transmembrane</keyword>
<evidence type="ECO:0000256" key="3">
    <source>
        <dbReference type="SAM" id="Phobius"/>
    </source>
</evidence>
<dbReference type="InterPro" id="IPR002110">
    <property type="entry name" value="Ankyrin_rpt"/>
</dbReference>
<evidence type="ECO:0000256" key="2">
    <source>
        <dbReference type="ARBA" id="ARBA00023043"/>
    </source>
</evidence>
<protein>
    <submittedName>
        <fullName evidence="4">Uncharacterized protein</fullName>
    </submittedName>
</protein>
<dbReference type="EMBL" id="UINC01100034">
    <property type="protein sequence ID" value="SVC59765.1"/>
    <property type="molecule type" value="Genomic_DNA"/>
</dbReference>
<keyword evidence="3" id="KW-1133">Transmembrane helix</keyword>
<keyword evidence="1" id="KW-0677">Repeat</keyword>
<keyword evidence="3" id="KW-0472">Membrane</keyword>
<name>A0A382NHH6_9ZZZZ</name>
<keyword evidence="2" id="KW-0040">ANK repeat</keyword>
<evidence type="ECO:0000256" key="1">
    <source>
        <dbReference type="ARBA" id="ARBA00022737"/>
    </source>
</evidence>
<dbReference type="SMART" id="SM00248">
    <property type="entry name" value="ANK"/>
    <property type="match status" value="1"/>
</dbReference>